<evidence type="ECO:0000313" key="2">
    <source>
        <dbReference type="EMBL" id="ACH93805.1"/>
    </source>
</evidence>
<feature type="compositionally biased region" description="Acidic residues" evidence="1">
    <location>
        <begin position="96"/>
        <end position="110"/>
    </location>
</feature>
<evidence type="ECO:0000256" key="1">
    <source>
        <dbReference type="SAM" id="MobiDB-lite"/>
    </source>
</evidence>
<dbReference type="AlphaFoldDB" id="B5RN69"/>
<keyword evidence="3" id="KW-1185">Reference proteome</keyword>
<dbReference type="RefSeq" id="WP_012539348.1">
    <property type="nucleotide sequence ID" value="NC_011247.1"/>
</dbReference>
<gene>
    <name evidence="2" type="ordered locus">BDU_1004</name>
</gene>
<name>B5RN69_BORDL</name>
<feature type="compositionally biased region" description="Low complexity" evidence="1">
    <location>
        <begin position="75"/>
        <end position="95"/>
    </location>
</feature>
<sequence length="381" mass="43638">MKHKNFILFIAFIFVLISVLLVSCGPKKKYAPVASVMRQRRVDVPFKKPSFGVTPRGLTDSGISVDSPGAPAPAAPAASAPGAPAVPAPGVSSAPDDPDDVDPVDGEEFDSYFRDPDNETPEESMQKEKEIKEIEGKIPVEVKEILKKNYFSGTEVGKRLIIPEFDGYFLIIPIFANSNAKTQVVDFKYKLGVISTLFCDLKANYGVESEYLARDNFELQKEFYLALEYNDDLFKPFAYVYGKLSYDIFNRSSYDKQTIDEIIEKKIYIVENLRDYARAYYVDVYQFLLGREGELNFALSLKGVRFLKSKLDEIESAKQELRTNVIQRFVNDVKKYEPYSLDSKHDLWPYLRDTFNEDFKTKFDDLIKIYKKIKKVLDEVY</sequence>
<accession>B5RN69</accession>
<evidence type="ECO:0000313" key="3">
    <source>
        <dbReference type="Proteomes" id="UP000000611"/>
    </source>
</evidence>
<proteinExistence type="predicted"/>
<dbReference type="Gene3D" id="1.10.3160.10">
    <property type="entry name" value="Bbcrasp-1"/>
    <property type="match status" value="1"/>
</dbReference>
<dbReference type="Proteomes" id="UP000000611">
    <property type="component" value="Plasmid pl165"/>
</dbReference>
<organism evidence="2 3">
    <name type="scientific">Borrelia duttonii (strain Ly)</name>
    <dbReference type="NCBI Taxonomy" id="412419"/>
    <lineage>
        <taxon>Bacteria</taxon>
        <taxon>Pseudomonadati</taxon>
        <taxon>Spirochaetota</taxon>
        <taxon>Spirochaetia</taxon>
        <taxon>Spirochaetales</taxon>
        <taxon>Borreliaceae</taxon>
        <taxon>Borrelia</taxon>
    </lineage>
</organism>
<keyword evidence="2" id="KW-0614">Plasmid</keyword>
<reference evidence="2 3" key="1">
    <citation type="journal article" date="2008" name="PLoS Genet.">
        <title>The genome of Borrelia recurrentis, the agent of deadly louse-borne relapsing fever, is a degraded subset of tick-borne Borrelia duttonii.</title>
        <authorList>
            <person name="Lescot M."/>
            <person name="Audic S."/>
            <person name="Robert C."/>
            <person name="Nguyen T.T."/>
            <person name="Blanc G."/>
            <person name="Cutler S.J."/>
            <person name="Wincker P."/>
            <person name="Couloux A."/>
            <person name="Claverie J.-M."/>
            <person name="Raoult D."/>
            <person name="Drancourt M."/>
        </authorList>
    </citation>
    <scope>NUCLEOTIDE SEQUENCE [LARGE SCALE GENOMIC DNA]</scope>
    <source>
        <strain evidence="2 3">Ly</strain>
    </source>
</reference>
<dbReference type="KEGG" id="bdu:BDU_1004"/>
<dbReference type="HOGENOM" id="CLU_062986_0_0_12"/>
<dbReference type="InterPro" id="IPR008421">
    <property type="entry name" value="Borrelia_lipoprotein_PFam54/60"/>
</dbReference>
<geneLocation type="plasmid" evidence="2 3">
    <name>pl165</name>
</geneLocation>
<feature type="region of interest" description="Disordered" evidence="1">
    <location>
        <begin position="53"/>
        <end position="132"/>
    </location>
</feature>
<dbReference type="Pfam" id="PF05714">
    <property type="entry name" value="PFam54_60"/>
    <property type="match status" value="1"/>
</dbReference>
<protein>
    <submittedName>
        <fullName evidence="2">Uncharacterized conserved protein</fullName>
    </submittedName>
</protein>
<dbReference type="EMBL" id="CP000979">
    <property type="protein sequence ID" value="ACH93805.1"/>
    <property type="molecule type" value="Genomic_DNA"/>
</dbReference>
<dbReference type="PROSITE" id="PS51257">
    <property type="entry name" value="PROKAR_LIPOPROTEIN"/>
    <property type="match status" value="1"/>
</dbReference>